<dbReference type="AlphaFoldDB" id="A0A6N9Q5B4"/>
<dbReference type="GO" id="GO:0006508">
    <property type="term" value="P:proteolysis"/>
    <property type="evidence" value="ECO:0007669"/>
    <property type="project" value="UniProtKB-KW"/>
</dbReference>
<dbReference type="InterPro" id="IPR035097">
    <property type="entry name" value="M29_N-terminal"/>
</dbReference>
<reference evidence="10 11" key="1">
    <citation type="submission" date="2019-01" db="EMBL/GenBank/DDBJ databases">
        <title>Chengkuizengella sp. nov., isolated from deep-sea sediment of East Pacific Ocean.</title>
        <authorList>
            <person name="Yang J."/>
            <person name="Lai Q."/>
            <person name="Shao Z."/>
        </authorList>
    </citation>
    <scope>NUCLEOTIDE SEQUENCE [LARGE SCALE GENOMIC DNA]</scope>
    <source>
        <strain evidence="10 11">YPA3-1-1</strain>
    </source>
</reference>
<dbReference type="GO" id="GO:0046872">
    <property type="term" value="F:metal ion binding"/>
    <property type="evidence" value="ECO:0007669"/>
    <property type="project" value="UniProtKB-KW"/>
</dbReference>
<dbReference type="Proteomes" id="UP000448943">
    <property type="component" value="Unassembled WGS sequence"/>
</dbReference>
<dbReference type="InterPro" id="IPR000787">
    <property type="entry name" value="Peptidase_M29"/>
</dbReference>
<dbReference type="InterPro" id="IPR052170">
    <property type="entry name" value="M29_Exopeptidase"/>
</dbReference>
<evidence type="ECO:0000256" key="3">
    <source>
        <dbReference type="ARBA" id="ARBA00001947"/>
    </source>
</evidence>
<dbReference type="EMBL" id="SIJB01000029">
    <property type="protein sequence ID" value="NBI30026.1"/>
    <property type="molecule type" value="Genomic_DNA"/>
</dbReference>
<evidence type="ECO:0000313" key="11">
    <source>
        <dbReference type="Proteomes" id="UP000448943"/>
    </source>
</evidence>
<evidence type="ECO:0000256" key="1">
    <source>
        <dbReference type="ARBA" id="ARBA00001941"/>
    </source>
</evidence>
<evidence type="ECO:0000256" key="4">
    <source>
        <dbReference type="ARBA" id="ARBA00008236"/>
    </source>
</evidence>
<dbReference type="PANTHER" id="PTHR34448">
    <property type="entry name" value="AMINOPEPTIDASE"/>
    <property type="match status" value="1"/>
</dbReference>
<evidence type="ECO:0000256" key="8">
    <source>
        <dbReference type="ARBA" id="ARBA00022801"/>
    </source>
</evidence>
<comment type="cofactor">
    <cofactor evidence="3">
        <name>Zn(2+)</name>
        <dbReference type="ChEBI" id="CHEBI:29105"/>
    </cofactor>
</comment>
<comment type="cofactor">
    <cofactor evidence="2">
        <name>Mg(2+)</name>
        <dbReference type="ChEBI" id="CHEBI:18420"/>
    </cofactor>
</comment>
<keyword evidence="5 10" id="KW-0031">Aminopeptidase</keyword>
<comment type="cofactor">
    <cofactor evidence="1">
        <name>Co(2+)</name>
        <dbReference type="ChEBI" id="CHEBI:48828"/>
    </cofactor>
</comment>
<dbReference type="GO" id="GO:0008237">
    <property type="term" value="F:metallopeptidase activity"/>
    <property type="evidence" value="ECO:0007669"/>
    <property type="project" value="UniProtKB-KW"/>
</dbReference>
<dbReference type="OrthoDB" id="9803993at2"/>
<evidence type="ECO:0000256" key="9">
    <source>
        <dbReference type="ARBA" id="ARBA00023049"/>
    </source>
</evidence>
<dbReference type="PRINTS" id="PR00919">
    <property type="entry name" value="THERMOPTASE"/>
</dbReference>
<comment type="caution">
    <text evidence="10">The sequence shown here is derived from an EMBL/GenBank/DDBJ whole genome shotgun (WGS) entry which is preliminary data.</text>
</comment>
<dbReference type="GO" id="GO:0004177">
    <property type="term" value="F:aminopeptidase activity"/>
    <property type="evidence" value="ECO:0007669"/>
    <property type="project" value="UniProtKB-KW"/>
</dbReference>
<keyword evidence="7" id="KW-0479">Metal-binding</keyword>
<comment type="similarity">
    <text evidence="4">Belongs to the peptidase M29 family.</text>
</comment>
<dbReference type="SUPFAM" id="SSF144052">
    <property type="entry name" value="Thermophilic metalloprotease-like"/>
    <property type="match status" value="1"/>
</dbReference>
<dbReference type="PANTHER" id="PTHR34448:SF3">
    <property type="entry name" value="AMINOPEPTIDASE AMPS"/>
    <property type="match status" value="1"/>
</dbReference>
<evidence type="ECO:0000256" key="5">
    <source>
        <dbReference type="ARBA" id="ARBA00022438"/>
    </source>
</evidence>
<keyword evidence="9" id="KW-0482">Metalloprotease</keyword>
<organism evidence="10 11">
    <name type="scientific">Chengkuizengella marina</name>
    <dbReference type="NCBI Taxonomy" id="2507566"/>
    <lineage>
        <taxon>Bacteria</taxon>
        <taxon>Bacillati</taxon>
        <taxon>Bacillota</taxon>
        <taxon>Bacilli</taxon>
        <taxon>Bacillales</taxon>
        <taxon>Paenibacillaceae</taxon>
        <taxon>Chengkuizengella</taxon>
    </lineage>
</organism>
<evidence type="ECO:0000256" key="7">
    <source>
        <dbReference type="ARBA" id="ARBA00022723"/>
    </source>
</evidence>
<dbReference type="RefSeq" id="WP_160646835.1">
    <property type="nucleotide sequence ID" value="NZ_SIJB01000029.1"/>
</dbReference>
<sequence length="411" mass="46522">MSEFESKLDKYAEAVVKVGLNIQKDQDVYITAPVFATNFARKVVKHAYLAGARQVLVDYHDDELDLLKYQLASEEGLKAFPTWKSKGKIEMADNNATFLGIRSKNPELLKDVDPERLAIVDKVSRTENREYSQNYISTGRISWTLVSYPSPEWATLVFPKLTEEEAVEKLWDTMFEVTRINKENPVEGWKEHMQGLETRADILNKKKYKKLHYKAKGTDLTIELHKDHKWMCAKFTNAKGTKFVPNMPTEEVFTIPFKYGVNGTVASTKPLNYNGSLINHFSLTFKEGKVVDFNADEGYDILKNLLSIDEGAKYLGEVALVPHDSPISNSNLVFYDTLYDENASCHIALGNALQTCVENVKEKSKEDLQAMGFNESLTHVDFMIGSGELDIDGETEDGTKEAIFRAGNWVI</sequence>
<gene>
    <name evidence="10" type="ORF">ERL59_13825</name>
</gene>
<dbReference type="Pfam" id="PF02073">
    <property type="entry name" value="Peptidase_M29"/>
    <property type="match status" value="1"/>
</dbReference>
<evidence type="ECO:0000313" key="10">
    <source>
        <dbReference type="EMBL" id="NBI30026.1"/>
    </source>
</evidence>
<protein>
    <submittedName>
        <fullName evidence="10">Aminopeptidase</fullName>
    </submittedName>
</protein>
<keyword evidence="11" id="KW-1185">Reference proteome</keyword>
<name>A0A6N9Q5B4_9BACL</name>
<proteinExistence type="inferred from homology"/>
<keyword evidence="6" id="KW-0645">Protease</keyword>
<evidence type="ECO:0000256" key="6">
    <source>
        <dbReference type="ARBA" id="ARBA00022670"/>
    </source>
</evidence>
<dbReference type="Gene3D" id="3.40.1830.10">
    <property type="entry name" value="Thermophilic metalloprotease (M29)"/>
    <property type="match status" value="1"/>
</dbReference>
<accession>A0A6N9Q5B4</accession>
<evidence type="ECO:0000256" key="2">
    <source>
        <dbReference type="ARBA" id="ARBA00001946"/>
    </source>
</evidence>
<keyword evidence="8" id="KW-0378">Hydrolase</keyword>